<evidence type="ECO:0000259" key="2">
    <source>
        <dbReference type="Pfam" id="PF20153"/>
    </source>
</evidence>
<reference evidence="3" key="1">
    <citation type="submission" date="2020-05" db="EMBL/GenBank/DDBJ databases">
        <title>Mycena genomes resolve the evolution of fungal bioluminescence.</title>
        <authorList>
            <person name="Tsai I.J."/>
        </authorList>
    </citation>
    <scope>NUCLEOTIDE SEQUENCE</scope>
    <source>
        <strain evidence="3">160909Yilan</strain>
    </source>
</reference>
<keyword evidence="1" id="KW-0472">Membrane</keyword>
<feature type="domain" description="DUF6535" evidence="2">
    <location>
        <begin position="3"/>
        <end position="43"/>
    </location>
</feature>
<evidence type="ECO:0000313" key="4">
    <source>
        <dbReference type="Proteomes" id="UP000623467"/>
    </source>
</evidence>
<evidence type="ECO:0000313" key="3">
    <source>
        <dbReference type="EMBL" id="KAF7343752.1"/>
    </source>
</evidence>
<comment type="caution">
    <text evidence="3">The sequence shown here is derived from an EMBL/GenBank/DDBJ whole genome shotgun (WGS) entry which is preliminary data.</text>
</comment>
<dbReference type="AlphaFoldDB" id="A0A8H7CPR7"/>
<name>A0A8H7CPR7_9AGAR</name>
<dbReference type="Pfam" id="PF20153">
    <property type="entry name" value="DUF6535"/>
    <property type="match status" value="1"/>
</dbReference>
<dbReference type="OrthoDB" id="3059368at2759"/>
<gene>
    <name evidence="3" type="ORF">MSAN_01955800</name>
</gene>
<proteinExistence type="predicted"/>
<evidence type="ECO:0000256" key="1">
    <source>
        <dbReference type="SAM" id="Phobius"/>
    </source>
</evidence>
<keyword evidence="1" id="KW-0812">Transmembrane</keyword>
<keyword evidence="1" id="KW-1133">Transmembrane helix</keyword>
<sequence>MFDTNWISALADSLDILLVFTGLFSAALTTFVAQTSQALSTKSPSPLG</sequence>
<protein>
    <recommendedName>
        <fullName evidence="2">DUF6535 domain-containing protein</fullName>
    </recommendedName>
</protein>
<dbReference type="Proteomes" id="UP000623467">
    <property type="component" value="Unassembled WGS sequence"/>
</dbReference>
<keyword evidence="4" id="KW-1185">Reference proteome</keyword>
<dbReference type="EMBL" id="JACAZH010000022">
    <property type="protein sequence ID" value="KAF7343752.1"/>
    <property type="molecule type" value="Genomic_DNA"/>
</dbReference>
<organism evidence="3 4">
    <name type="scientific">Mycena sanguinolenta</name>
    <dbReference type="NCBI Taxonomy" id="230812"/>
    <lineage>
        <taxon>Eukaryota</taxon>
        <taxon>Fungi</taxon>
        <taxon>Dikarya</taxon>
        <taxon>Basidiomycota</taxon>
        <taxon>Agaricomycotina</taxon>
        <taxon>Agaricomycetes</taxon>
        <taxon>Agaricomycetidae</taxon>
        <taxon>Agaricales</taxon>
        <taxon>Marasmiineae</taxon>
        <taxon>Mycenaceae</taxon>
        <taxon>Mycena</taxon>
    </lineage>
</organism>
<dbReference type="InterPro" id="IPR045338">
    <property type="entry name" value="DUF6535"/>
</dbReference>
<accession>A0A8H7CPR7</accession>
<feature type="transmembrane region" description="Helical" evidence="1">
    <location>
        <begin position="16"/>
        <end position="33"/>
    </location>
</feature>